<dbReference type="PANTHER" id="PTHR42852:SF6">
    <property type="entry name" value="THIOL:DISULFIDE INTERCHANGE PROTEIN DSBE"/>
    <property type="match status" value="1"/>
</dbReference>
<comment type="caution">
    <text evidence="6">The sequence shown here is derived from an EMBL/GenBank/DDBJ whole genome shotgun (WGS) entry which is preliminary data.</text>
</comment>
<dbReference type="PROSITE" id="PS51352">
    <property type="entry name" value="THIOREDOXIN_2"/>
    <property type="match status" value="1"/>
</dbReference>
<evidence type="ECO:0000259" key="5">
    <source>
        <dbReference type="PROSITE" id="PS51352"/>
    </source>
</evidence>
<comment type="subcellular location">
    <subcellularLocation>
        <location evidence="1">Cell envelope</location>
    </subcellularLocation>
</comment>
<dbReference type="InterPro" id="IPR000866">
    <property type="entry name" value="AhpC/TSA"/>
</dbReference>
<dbReference type="PROSITE" id="PS00194">
    <property type="entry name" value="THIOREDOXIN_1"/>
    <property type="match status" value="1"/>
</dbReference>
<dbReference type="InterPro" id="IPR050553">
    <property type="entry name" value="Thioredoxin_ResA/DsbE_sf"/>
</dbReference>
<protein>
    <submittedName>
        <fullName evidence="6">AhpC/TSA family protein</fullName>
    </submittedName>
</protein>
<reference evidence="6 7" key="1">
    <citation type="submission" date="2022-07" db="EMBL/GenBank/DDBJ databases">
        <title>Fecal culturing of patients with breast cancer.</title>
        <authorList>
            <person name="Teng N.M.Y."/>
            <person name="Kiu R."/>
            <person name="Evans R."/>
            <person name="Baker D.J."/>
            <person name="Zenner C."/>
            <person name="Robinson S.D."/>
            <person name="Hall L.J."/>
        </authorList>
    </citation>
    <scope>NUCLEOTIDE SEQUENCE [LARGE SCALE GENOMIC DNA]</scope>
    <source>
        <strain evidence="6 7">LH1063</strain>
    </source>
</reference>
<keyword evidence="3" id="KW-1015">Disulfide bond</keyword>
<evidence type="ECO:0000256" key="1">
    <source>
        <dbReference type="ARBA" id="ARBA00004196"/>
    </source>
</evidence>
<evidence type="ECO:0000256" key="3">
    <source>
        <dbReference type="ARBA" id="ARBA00023157"/>
    </source>
</evidence>
<evidence type="ECO:0000313" key="6">
    <source>
        <dbReference type="EMBL" id="MCP9610780.1"/>
    </source>
</evidence>
<name>A0ABT1MDT1_9BACT</name>
<evidence type="ECO:0000313" key="7">
    <source>
        <dbReference type="Proteomes" id="UP001205603"/>
    </source>
</evidence>
<keyword evidence="7" id="KW-1185">Reference proteome</keyword>
<dbReference type="InterPro" id="IPR036249">
    <property type="entry name" value="Thioredoxin-like_sf"/>
</dbReference>
<dbReference type="PANTHER" id="PTHR42852">
    <property type="entry name" value="THIOL:DISULFIDE INTERCHANGE PROTEIN DSBE"/>
    <property type="match status" value="1"/>
</dbReference>
<dbReference type="Pfam" id="PF14289">
    <property type="entry name" value="DUF4369"/>
    <property type="match status" value="1"/>
</dbReference>
<keyword evidence="2" id="KW-0201">Cytochrome c-type biogenesis</keyword>
<accession>A0ABT1MDT1</accession>
<sequence>MKKIHISSFALAATLFAACTTQPTSYTIEGQTGDSLNNGEKVYLIRINDESVTDSTIVTNGKFTFTGSIDTAALYAIETGNAFGNLILENGKISINLKQPTSPSGTPLNNEFSQYIQKIDSIHAYIKNAYAEIKKIDDKAEKSKQETLLKEEMGKKFADISKPVFEKHNNDALGAFVLLQWAGALETEKIDSLYSASGDIIKQFPPLVEIIENNKILENTAEGKMFVDFTAENLKGEKSSLSDYVGKGKYTLVDFWASWCGPCRREIPNIAEVYKKYGKKGLEVVSVAVWEKPEDSKNGIKEMKMNWPQIVNAGNSGKDLYGINGIPHIILFGPDGKIVARNLRGAQIEEKVASVIK</sequence>
<dbReference type="RefSeq" id="WP_255025361.1">
    <property type="nucleotide sequence ID" value="NZ_JANDHW010000001.1"/>
</dbReference>
<dbReference type="SUPFAM" id="SSF52833">
    <property type="entry name" value="Thioredoxin-like"/>
    <property type="match status" value="1"/>
</dbReference>
<dbReference type="InterPro" id="IPR017937">
    <property type="entry name" value="Thioredoxin_CS"/>
</dbReference>
<gene>
    <name evidence="6" type="ORF">NMU02_01565</name>
</gene>
<dbReference type="Gene3D" id="3.40.30.10">
    <property type="entry name" value="Glutaredoxin"/>
    <property type="match status" value="1"/>
</dbReference>
<keyword evidence="4" id="KW-0676">Redox-active center</keyword>
<dbReference type="InterPro" id="IPR025380">
    <property type="entry name" value="DUF4369"/>
</dbReference>
<dbReference type="EMBL" id="JANDHW010000001">
    <property type="protein sequence ID" value="MCP9610780.1"/>
    <property type="molecule type" value="Genomic_DNA"/>
</dbReference>
<dbReference type="Proteomes" id="UP001205603">
    <property type="component" value="Unassembled WGS sequence"/>
</dbReference>
<dbReference type="PROSITE" id="PS51257">
    <property type="entry name" value="PROKAR_LIPOPROTEIN"/>
    <property type="match status" value="1"/>
</dbReference>
<dbReference type="InterPro" id="IPR013766">
    <property type="entry name" value="Thioredoxin_domain"/>
</dbReference>
<evidence type="ECO:0000256" key="4">
    <source>
        <dbReference type="ARBA" id="ARBA00023284"/>
    </source>
</evidence>
<dbReference type="CDD" id="cd02966">
    <property type="entry name" value="TlpA_like_family"/>
    <property type="match status" value="1"/>
</dbReference>
<proteinExistence type="predicted"/>
<dbReference type="Pfam" id="PF00578">
    <property type="entry name" value="AhpC-TSA"/>
    <property type="match status" value="1"/>
</dbReference>
<evidence type="ECO:0000256" key="2">
    <source>
        <dbReference type="ARBA" id="ARBA00022748"/>
    </source>
</evidence>
<organism evidence="6 7">
    <name type="scientific">Coprobacter tertius</name>
    <dbReference type="NCBI Taxonomy" id="2944915"/>
    <lineage>
        <taxon>Bacteria</taxon>
        <taxon>Pseudomonadati</taxon>
        <taxon>Bacteroidota</taxon>
        <taxon>Bacteroidia</taxon>
        <taxon>Bacteroidales</taxon>
        <taxon>Barnesiellaceae</taxon>
        <taxon>Coprobacter</taxon>
    </lineage>
</organism>
<feature type="domain" description="Thioredoxin" evidence="5">
    <location>
        <begin position="220"/>
        <end position="357"/>
    </location>
</feature>